<organism evidence="5 6">
    <name type="scientific">Acacia crassicarpa</name>
    <name type="common">northern wattle</name>
    <dbReference type="NCBI Taxonomy" id="499986"/>
    <lineage>
        <taxon>Eukaryota</taxon>
        <taxon>Viridiplantae</taxon>
        <taxon>Streptophyta</taxon>
        <taxon>Embryophyta</taxon>
        <taxon>Tracheophyta</taxon>
        <taxon>Spermatophyta</taxon>
        <taxon>Magnoliopsida</taxon>
        <taxon>eudicotyledons</taxon>
        <taxon>Gunneridae</taxon>
        <taxon>Pentapetalae</taxon>
        <taxon>rosids</taxon>
        <taxon>fabids</taxon>
        <taxon>Fabales</taxon>
        <taxon>Fabaceae</taxon>
        <taxon>Caesalpinioideae</taxon>
        <taxon>mimosoid clade</taxon>
        <taxon>Acacieae</taxon>
        <taxon>Acacia</taxon>
    </lineage>
</organism>
<reference evidence="5" key="1">
    <citation type="submission" date="2023-10" db="EMBL/GenBank/DDBJ databases">
        <title>Chromosome-level genome of the transformable northern wattle, Acacia crassicarpa.</title>
        <authorList>
            <person name="Massaro I."/>
            <person name="Sinha N.R."/>
            <person name="Poethig S."/>
            <person name="Leichty A.R."/>
        </authorList>
    </citation>
    <scope>NUCLEOTIDE SEQUENCE</scope>
    <source>
        <strain evidence="5">Acra3RX</strain>
        <tissue evidence="5">Leaf</tissue>
    </source>
</reference>
<feature type="transmembrane region" description="Helical" evidence="3">
    <location>
        <begin position="501"/>
        <end position="523"/>
    </location>
</feature>
<comment type="subcellular location">
    <subcellularLocation>
        <location evidence="1">Cell membrane</location>
        <topology evidence="1">Peripheral membrane protein</topology>
        <orientation evidence="1">Cytoplasmic side</orientation>
    </subcellularLocation>
</comment>
<feature type="region of interest" description="Disordered" evidence="2">
    <location>
        <begin position="288"/>
        <end position="312"/>
    </location>
</feature>
<dbReference type="Proteomes" id="UP001293593">
    <property type="component" value="Unassembled WGS sequence"/>
</dbReference>
<dbReference type="Pfam" id="PF13962">
    <property type="entry name" value="PGG"/>
    <property type="match status" value="1"/>
</dbReference>
<evidence type="ECO:0000259" key="4">
    <source>
        <dbReference type="Pfam" id="PF13962"/>
    </source>
</evidence>
<feature type="transmembrane region" description="Helical" evidence="3">
    <location>
        <begin position="461"/>
        <end position="481"/>
    </location>
</feature>
<accession>A0AAE1MWQ4</accession>
<feature type="compositionally biased region" description="Basic and acidic residues" evidence="2">
    <location>
        <begin position="296"/>
        <end position="308"/>
    </location>
</feature>
<sequence length="620" mass="70560">MEENRRELCKAVSGQKWDEVAELYRNDPQIQAMKITKSEDTALHVAISLGAPEDKVVNLVHEIEQTNVNDVEAAKKTLGAQNEQQDTPLHYAASRGSPSICKRILQVHEDLACKPNKEGETALFLAALNGRKRTFLYLHSVCRKMGLSSPWWRRNNGDTILHCTIQREYFDLALEIIHLYADHQKIASVRNNNGVTPLHVLASIPSAFKSVTPMSLWDKLRYSYISVEMLTIETKEHHVVDVGNSVLLKADDDPTLGHQSQGSIRRMKEKHVWSGQIMEKLLQQTSEYEYSQDESSGDKQNRKGEASKKDKKSTALLMATKNGLIEVVKRILEVYPVAIYDKTDPKKRNIVLLSVEKRQTHVFKSLMKHPLWHNLRGAVDMDGNNVLHMASFLLQHMPRQIHGSVMQMQYEALWFQYVKESMPDYMSYQENKEGDTPDEIFAKEHKDLLKESNEWIKDTSGSYAIVSALIVSVTYATSYTVPGGTNETGKPNLRGQLAFDIFVFSILVSFCSSITSLAAFVAVFSSRKQPVDYLRSLPLKLCFGLTTFYLSVVSMLVSFCAAHFFELDQRIMKHKISPYALALVPLCLYTYEQIPLYWNLLRTTLVKEPQPRYVGDNVTM</sequence>
<keyword evidence="6" id="KW-1185">Reference proteome</keyword>
<dbReference type="EMBL" id="JAWXYG010000003">
    <property type="protein sequence ID" value="KAK4278652.1"/>
    <property type="molecule type" value="Genomic_DNA"/>
</dbReference>
<protein>
    <recommendedName>
        <fullName evidence="4">PGG domain-containing protein</fullName>
    </recommendedName>
</protein>
<dbReference type="PANTHER" id="PTHR24177:SF103">
    <property type="entry name" value="PGG DOMAIN-CONTAINING PROTEIN"/>
    <property type="match status" value="1"/>
</dbReference>
<dbReference type="Pfam" id="PF12796">
    <property type="entry name" value="Ank_2"/>
    <property type="match status" value="1"/>
</dbReference>
<keyword evidence="3" id="KW-1133">Transmembrane helix</keyword>
<keyword evidence="3" id="KW-0472">Membrane</keyword>
<comment type="caution">
    <text evidence="5">The sequence shown here is derived from an EMBL/GenBank/DDBJ whole genome shotgun (WGS) entry which is preliminary data.</text>
</comment>
<evidence type="ECO:0000313" key="5">
    <source>
        <dbReference type="EMBL" id="KAK4278652.1"/>
    </source>
</evidence>
<dbReference type="InterPro" id="IPR036770">
    <property type="entry name" value="Ankyrin_rpt-contain_sf"/>
</dbReference>
<feature type="transmembrane region" description="Helical" evidence="3">
    <location>
        <begin position="543"/>
        <end position="565"/>
    </location>
</feature>
<evidence type="ECO:0000313" key="6">
    <source>
        <dbReference type="Proteomes" id="UP001293593"/>
    </source>
</evidence>
<dbReference type="InterPro" id="IPR026961">
    <property type="entry name" value="PGG_dom"/>
</dbReference>
<evidence type="ECO:0000256" key="2">
    <source>
        <dbReference type="SAM" id="MobiDB-lite"/>
    </source>
</evidence>
<dbReference type="SMART" id="SM00248">
    <property type="entry name" value="ANK"/>
    <property type="match status" value="6"/>
</dbReference>
<dbReference type="SUPFAM" id="SSF48403">
    <property type="entry name" value="Ankyrin repeat"/>
    <property type="match status" value="1"/>
</dbReference>
<keyword evidence="3" id="KW-0812">Transmembrane</keyword>
<dbReference type="Gene3D" id="1.25.40.20">
    <property type="entry name" value="Ankyrin repeat-containing domain"/>
    <property type="match status" value="2"/>
</dbReference>
<dbReference type="GO" id="GO:0005886">
    <property type="term" value="C:plasma membrane"/>
    <property type="evidence" value="ECO:0007669"/>
    <property type="project" value="UniProtKB-SubCell"/>
</dbReference>
<name>A0AAE1MWQ4_9FABA</name>
<dbReference type="AlphaFoldDB" id="A0AAE1MWQ4"/>
<proteinExistence type="predicted"/>
<evidence type="ECO:0000256" key="1">
    <source>
        <dbReference type="ARBA" id="ARBA00004413"/>
    </source>
</evidence>
<evidence type="ECO:0000256" key="3">
    <source>
        <dbReference type="SAM" id="Phobius"/>
    </source>
</evidence>
<dbReference type="InterPro" id="IPR002110">
    <property type="entry name" value="Ankyrin_rpt"/>
</dbReference>
<dbReference type="PANTHER" id="PTHR24177">
    <property type="entry name" value="CASKIN"/>
    <property type="match status" value="1"/>
</dbReference>
<gene>
    <name evidence="5" type="ORF">QN277_016473</name>
</gene>
<dbReference type="SUPFAM" id="SSF140860">
    <property type="entry name" value="Pseudo ankyrin repeat-like"/>
    <property type="match status" value="1"/>
</dbReference>
<feature type="domain" description="PGG" evidence="4">
    <location>
        <begin position="454"/>
        <end position="564"/>
    </location>
</feature>